<keyword evidence="1 9" id="KW-0963">Cytoplasm</keyword>
<keyword evidence="4 9" id="KW-0547">Nucleotide-binding</keyword>
<dbReference type="Proteomes" id="UP001179858">
    <property type="component" value="Chromosome"/>
</dbReference>
<evidence type="ECO:0000256" key="7">
    <source>
        <dbReference type="ARBA" id="ARBA00022993"/>
    </source>
</evidence>
<comment type="similarity">
    <text evidence="9">Belongs to the bacterial CoaD family.</text>
</comment>
<accession>A0A2H1M4Y6</accession>
<dbReference type="GO" id="GO:0004595">
    <property type="term" value="F:pantetheine-phosphate adenylyltransferase activity"/>
    <property type="evidence" value="ECO:0007669"/>
    <property type="project" value="UniProtKB-UniRule"/>
</dbReference>
<dbReference type="NCBIfam" id="TIGR01510">
    <property type="entry name" value="coaD_prev_kdtB"/>
    <property type="match status" value="1"/>
</dbReference>
<dbReference type="PANTHER" id="PTHR21342">
    <property type="entry name" value="PHOSPHOPANTETHEINE ADENYLYLTRANSFERASE"/>
    <property type="match status" value="1"/>
</dbReference>
<keyword evidence="3 9" id="KW-0548">Nucleotidyltransferase</keyword>
<feature type="binding site" evidence="9">
    <location>
        <position position="101"/>
    </location>
    <ligand>
        <name>ATP</name>
        <dbReference type="ChEBI" id="CHEBI:30616"/>
    </ligand>
</feature>
<reference evidence="10" key="1">
    <citation type="submission" date="2023-04" db="EMBL/GenBank/DDBJ databases">
        <title>Novel strain of Lactilactobacillus sakei and use thereof.</title>
        <authorList>
            <person name="Kim S.Y."/>
        </authorList>
    </citation>
    <scope>NUCLEOTIDE SEQUENCE</scope>
    <source>
        <strain evidence="10">HUP1</strain>
    </source>
</reference>
<evidence type="ECO:0000256" key="9">
    <source>
        <dbReference type="HAMAP-Rule" id="MF_00151"/>
    </source>
</evidence>
<comment type="cofactor">
    <cofactor evidence="9">
        <name>Mg(2+)</name>
        <dbReference type="ChEBI" id="CHEBI:18420"/>
    </cofactor>
</comment>
<dbReference type="HAMAP" id="MF_00151">
    <property type="entry name" value="PPAT_bact"/>
    <property type="match status" value="1"/>
</dbReference>
<keyword evidence="6 9" id="KW-0460">Magnesium</keyword>
<evidence type="ECO:0000256" key="6">
    <source>
        <dbReference type="ARBA" id="ARBA00022842"/>
    </source>
</evidence>
<keyword evidence="7 9" id="KW-0173">Coenzyme A biosynthesis</keyword>
<dbReference type="InterPro" id="IPR004821">
    <property type="entry name" value="Cyt_trans-like"/>
</dbReference>
<feature type="binding site" evidence="9">
    <location>
        <begin position="91"/>
        <end position="93"/>
    </location>
    <ligand>
        <name>ATP</name>
        <dbReference type="ChEBI" id="CHEBI:30616"/>
    </ligand>
</feature>
<comment type="subunit">
    <text evidence="9">Homohexamer.</text>
</comment>
<feature type="binding site" evidence="9">
    <location>
        <position position="90"/>
    </location>
    <ligand>
        <name>substrate</name>
    </ligand>
</feature>
<protein>
    <recommendedName>
        <fullName evidence="9">Phosphopantetheine adenylyltransferase</fullName>
        <ecNumber evidence="9">2.7.7.3</ecNumber>
    </recommendedName>
    <alternativeName>
        <fullName evidence="9">Dephospho-CoA pyrophosphorylase</fullName>
    </alternativeName>
    <alternativeName>
        <fullName evidence="9">Pantetheine-phosphate adenylyltransferase</fullName>
        <shortName evidence="9">PPAT</shortName>
    </alternativeName>
</protein>
<comment type="pathway">
    <text evidence="9">Cofactor biosynthesis; coenzyme A biosynthesis; CoA from (R)-pantothenate: step 4/5.</text>
</comment>
<evidence type="ECO:0000256" key="1">
    <source>
        <dbReference type="ARBA" id="ARBA00022490"/>
    </source>
</evidence>
<dbReference type="Gene3D" id="3.40.50.620">
    <property type="entry name" value="HUPs"/>
    <property type="match status" value="1"/>
</dbReference>
<gene>
    <name evidence="9 10" type="primary">coaD</name>
    <name evidence="10" type="ORF">QBD03_06190</name>
</gene>
<feature type="binding site" evidence="9">
    <location>
        <position position="11"/>
    </location>
    <ligand>
        <name>substrate</name>
    </ligand>
</feature>
<feature type="binding site" evidence="9">
    <location>
        <begin position="11"/>
        <end position="12"/>
    </location>
    <ligand>
        <name>ATP</name>
        <dbReference type="ChEBI" id="CHEBI:30616"/>
    </ligand>
</feature>
<evidence type="ECO:0000256" key="2">
    <source>
        <dbReference type="ARBA" id="ARBA00022679"/>
    </source>
</evidence>
<dbReference type="InterPro" id="IPR001980">
    <property type="entry name" value="PPAT"/>
</dbReference>
<dbReference type="GO" id="GO:0015937">
    <property type="term" value="P:coenzyme A biosynthetic process"/>
    <property type="evidence" value="ECO:0007669"/>
    <property type="project" value="UniProtKB-UniRule"/>
</dbReference>
<dbReference type="EMBL" id="CP122959">
    <property type="protein sequence ID" value="WGI18347.1"/>
    <property type="molecule type" value="Genomic_DNA"/>
</dbReference>
<proteinExistence type="inferred from homology"/>
<dbReference type="GO" id="GO:0005737">
    <property type="term" value="C:cytoplasm"/>
    <property type="evidence" value="ECO:0007669"/>
    <property type="project" value="UniProtKB-SubCell"/>
</dbReference>
<dbReference type="PRINTS" id="PR01020">
    <property type="entry name" value="LPSBIOSNTHSS"/>
</dbReference>
<feature type="binding site" evidence="9">
    <location>
        <begin position="126"/>
        <end position="132"/>
    </location>
    <ligand>
        <name>ATP</name>
        <dbReference type="ChEBI" id="CHEBI:30616"/>
    </ligand>
</feature>
<evidence type="ECO:0000313" key="11">
    <source>
        <dbReference type="Proteomes" id="UP001179858"/>
    </source>
</evidence>
<dbReference type="InterPro" id="IPR014729">
    <property type="entry name" value="Rossmann-like_a/b/a_fold"/>
</dbReference>
<keyword evidence="5 9" id="KW-0067">ATP-binding</keyword>
<dbReference type="PANTHER" id="PTHR21342:SF1">
    <property type="entry name" value="PHOSPHOPANTETHEINE ADENYLYLTRANSFERASE"/>
    <property type="match status" value="1"/>
</dbReference>
<comment type="function">
    <text evidence="9">Reversibly transfers an adenylyl group from ATP to 4'-phosphopantetheine, yielding dephospho-CoA (dPCoA) and pyrophosphate.</text>
</comment>
<evidence type="ECO:0000313" key="10">
    <source>
        <dbReference type="EMBL" id="WGI18347.1"/>
    </source>
</evidence>
<dbReference type="EC" id="2.7.7.3" evidence="9"/>
<feature type="binding site" evidence="9">
    <location>
        <position position="43"/>
    </location>
    <ligand>
        <name>substrate</name>
    </ligand>
</feature>
<sequence>MTERIALFPGSFDPFTKGHLDTVERASRLFDRVIIAVMTNAAKKPLFDGPTKVALIETVIADLDNVSVVAQPKTLTANFAQEVGARYLIRGIRNANDFEYERDIAALNQTQDAQLETVLLLAKQEFSFISSSMVKEIAAFGGQVDQLVPPAVAVALQEKLKHGRD</sequence>
<dbReference type="CDD" id="cd02163">
    <property type="entry name" value="PPAT"/>
    <property type="match status" value="1"/>
</dbReference>
<feature type="binding site" evidence="9">
    <location>
        <position position="19"/>
    </location>
    <ligand>
        <name>ATP</name>
        <dbReference type="ChEBI" id="CHEBI:30616"/>
    </ligand>
</feature>
<comment type="catalytic activity">
    <reaction evidence="8 9">
        <text>(R)-4'-phosphopantetheine + ATP + H(+) = 3'-dephospho-CoA + diphosphate</text>
        <dbReference type="Rhea" id="RHEA:19801"/>
        <dbReference type="ChEBI" id="CHEBI:15378"/>
        <dbReference type="ChEBI" id="CHEBI:30616"/>
        <dbReference type="ChEBI" id="CHEBI:33019"/>
        <dbReference type="ChEBI" id="CHEBI:57328"/>
        <dbReference type="ChEBI" id="CHEBI:61723"/>
        <dbReference type="EC" id="2.7.7.3"/>
    </reaction>
</comment>
<comment type="subcellular location">
    <subcellularLocation>
        <location evidence="9">Cytoplasm</location>
    </subcellularLocation>
</comment>
<evidence type="ECO:0000256" key="5">
    <source>
        <dbReference type="ARBA" id="ARBA00022840"/>
    </source>
</evidence>
<feature type="site" description="Transition state stabilizer" evidence="9">
    <location>
        <position position="19"/>
    </location>
</feature>
<dbReference type="SUPFAM" id="SSF52374">
    <property type="entry name" value="Nucleotidylyl transferase"/>
    <property type="match status" value="1"/>
</dbReference>
<dbReference type="AlphaFoldDB" id="A0A2H1M4Y6"/>
<name>A0A2H1M4Y6_LATSK</name>
<feature type="binding site" evidence="9">
    <location>
        <position position="76"/>
    </location>
    <ligand>
        <name>substrate</name>
    </ligand>
</feature>
<evidence type="ECO:0000256" key="8">
    <source>
        <dbReference type="ARBA" id="ARBA00029346"/>
    </source>
</evidence>
<evidence type="ECO:0000256" key="3">
    <source>
        <dbReference type="ARBA" id="ARBA00022695"/>
    </source>
</evidence>
<organism evidence="10 11">
    <name type="scientific">Latilactobacillus sakei</name>
    <name type="common">Lactobacillus sakei</name>
    <dbReference type="NCBI Taxonomy" id="1599"/>
    <lineage>
        <taxon>Bacteria</taxon>
        <taxon>Bacillati</taxon>
        <taxon>Bacillota</taxon>
        <taxon>Bacilli</taxon>
        <taxon>Lactobacillales</taxon>
        <taxon>Lactobacillaceae</taxon>
        <taxon>Latilactobacillus</taxon>
    </lineage>
</organism>
<dbReference type="NCBIfam" id="TIGR00125">
    <property type="entry name" value="cyt_tran_rel"/>
    <property type="match status" value="1"/>
</dbReference>
<dbReference type="Pfam" id="PF01467">
    <property type="entry name" value="CTP_transf_like"/>
    <property type="match status" value="1"/>
</dbReference>
<dbReference type="RefSeq" id="WP_025015732.1">
    <property type="nucleotide sequence ID" value="NZ_BJLN01000001.1"/>
</dbReference>
<evidence type="ECO:0000256" key="4">
    <source>
        <dbReference type="ARBA" id="ARBA00022741"/>
    </source>
</evidence>
<keyword evidence="2 9" id="KW-0808">Transferase</keyword>
<dbReference type="GO" id="GO:0005524">
    <property type="term" value="F:ATP binding"/>
    <property type="evidence" value="ECO:0007669"/>
    <property type="project" value="UniProtKB-KW"/>
</dbReference>